<protein>
    <submittedName>
        <fullName evidence="1">7676_t:CDS:1</fullName>
    </submittedName>
</protein>
<gene>
    <name evidence="1" type="ORF">FCALED_LOCUS10656</name>
</gene>
<feature type="non-terminal residue" evidence="1">
    <location>
        <position position="81"/>
    </location>
</feature>
<comment type="caution">
    <text evidence="1">The sequence shown here is derived from an EMBL/GenBank/DDBJ whole genome shotgun (WGS) entry which is preliminary data.</text>
</comment>
<name>A0A9N9H056_9GLOM</name>
<evidence type="ECO:0000313" key="2">
    <source>
        <dbReference type="Proteomes" id="UP000789570"/>
    </source>
</evidence>
<evidence type="ECO:0000313" key="1">
    <source>
        <dbReference type="EMBL" id="CAG8642772.1"/>
    </source>
</evidence>
<dbReference type="EMBL" id="CAJVPQ010004019">
    <property type="protein sequence ID" value="CAG8642772.1"/>
    <property type="molecule type" value="Genomic_DNA"/>
</dbReference>
<sequence length="81" mass="9385">MGSHRGNPKYIYYVGSSEYQEAWFDKANNYRNTHTSLLFEDVSSKVLSLDDNSDDDKLMKMQVDMKSLQDVVTEKLISVEE</sequence>
<accession>A0A9N9H056</accession>
<dbReference type="AlphaFoldDB" id="A0A9N9H056"/>
<organism evidence="1 2">
    <name type="scientific">Funneliformis caledonium</name>
    <dbReference type="NCBI Taxonomy" id="1117310"/>
    <lineage>
        <taxon>Eukaryota</taxon>
        <taxon>Fungi</taxon>
        <taxon>Fungi incertae sedis</taxon>
        <taxon>Mucoromycota</taxon>
        <taxon>Glomeromycotina</taxon>
        <taxon>Glomeromycetes</taxon>
        <taxon>Glomerales</taxon>
        <taxon>Glomeraceae</taxon>
        <taxon>Funneliformis</taxon>
    </lineage>
</organism>
<keyword evidence="2" id="KW-1185">Reference proteome</keyword>
<dbReference type="Proteomes" id="UP000789570">
    <property type="component" value="Unassembled WGS sequence"/>
</dbReference>
<proteinExistence type="predicted"/>
<reference evidence="1" key="1">
    <citation type="submission" date="2021-06" db="EMBL/GenBank/DDBJ databases">
        <authorList>
            <person name="Kallberg Y."/>
            <person name="Tangrot J."/>
            <person name="Rosling A."/>
        </authorList>
    </citation>
    <scope>NUCLEOTIDE SEQUENCE</scope>
    <source>
        <strain evidence="1">UK204</strain>
    </source>
</reference>